<evidence type="ECO:0000313" key="3">
    <source>
        <dbReference type="Proteomes" id="UP000775872"/>
    </source>
</evidence>
<protein>
    <submittedName>
        <fullName evidence="2">Uncharacterized protein</fullName>
    </submittedName>
</protein>
<feature type="signal peptide" evidence="1">
    <location>
        <begin position="1"/>
        <end position="16"/>
    </location>
</feature>
<sequence length="112" mass="12422">MLWCLAVSLLLGRAVARPQATTTASPCRKDEIYTSLMREDDGEFCQSVMNDHCVTVSTPEAYTSLGDDEISSYVSIGKAHLQNLGASFDGVQPSFGDRFGDYGICFLFRRRR</sequence>
<accession>A0A9N9Z911</accession>
<name>A0A9N9Z911_9HYPO</name>
<dbReference type="AlphaFoldDB" id="A0A9N9Z911"/>
<feature type="chain" id="PRO_5040106465" evidence="1">
    <location>
        <begin position="17"/>
        <end position="112"/>
    </location>
</feature>
<dbReference type="EMBL" id="CABFOC020000039">
    <property type="protein sequence ID" value="CAH0051014.1"/>
    <property type="molecule type" value="Genomic_DNA"/>
</dbReference>
<evidence type="ECO:0000313" key="2">
    <source>
        <dbReference type="EMBL" id="CAH0051014.1"/>
    </source>
</evidence>
<dbReference type="OrthoDB" id="10306008at2759"/>
<dbReference type="Proteomes" id="UP000775872">
    <property type="component" value="Unassembled WGS sequence"/>
</dbReference>
<comment type="caution">
    <text evidence="2">The sequence shown here is derived from an EMBL/GenBank/DDBJ whole genome shotgun (WGS) entry which is preliminary data.</text>
</comment>
<gene>
    <name evidence="2" type="ORF">CSOL1703_00015907</name>
</gene>
<reference evidence="2 3" key="2">
    <citation type="submission" date="2021-10" db="EMBL/GenBank/DDBJ databases">
        <authorList>
            <person name="Piombo E."/>
        </authorList>
    </citation>
    <scope>NUCLEOTIDE SEQUENCE [LARGE SCALE GENOMIC DNA]</scope>
</reference>
<organism evidence="2 3">
    <name type="scientific">Clonostachys solani</name>
    <dbReference type="NCBI Taxonomy" id="160281"/>
    <lineage>
        <taxon>Eukaryota</taxon>
        <taxon>Fungi</taxon>
        <taxon>Dikarya</taxon>
        <taxon>Ascomycota</taxon>
        <taxon>Pezizomycotina</taxon>
        <taxon>Sordariomycetes</taxon>
        <taxon>Hypocreomycetidae</taxon>
        <taxon>Hypocreales</taxon>
        <taxon>Bionectriaceae</taxon>
        <taxon>Clonostachys</taxon>
    </lineage>
</organism>
<reference evidence="3" key="1">
    <citation type="submission" date="2019-06" db="EMBL/GenBank/DDBJ databases">
        <authorList>
            <person name="Broberg M."/>
        </authorList>
    </citation>
    <scope>NUCLEOTIDE SEQUENCE [LARGE SCALE GENOMIC DNA]</scope>
</reference>
<keyword evidence="3" id="KW-1185">Reference proteome</keyword>
<proteinExistence type="predicted"/>
<evidence type="ECO:0000256" key="1">
    <source>
        <dbReference type="SAM" id="SignalP"/>
    </source>
</evidence>
<keyword evidence="1" id="KW-0732">Signal</keyword>